<gene>
    <name evidence="1" type="ORF">CZ814_03197</name>
</gene>
<evidence type="ECO:0000313" key="2">
    <source>
        <dbReference type="Proteomes" id="UP000191116"/>
    </source>
</evidence>
<evidence type="ECO:0000313" key="1">
    <source>
        <dbReference type="EMBL" id="SKA51733.1"/>
    </source>
</evidence>
<proteinExistence type="predicted"/>
<accession>A0A1T4UGF2</accession>
<reference evidence="1 2" key="1">
    <citation type="submission" date="2017-02" db="EMBL/GenBank/DDBJ databases">
        <authorList>
            <person name="Peterson S.W."/>
        </authorList>
    </citation>
    <scope>NUCLEOTIDE SEQUENCE [LARGE SCALE GENOMIC DNA]</scope>
    <source>
        <strain evidence="1 2">CECT 9189</strain>
    </source>
</reference>
<sequence>MNQSQKRNRICQRANQKGEFVSLSALKSKALQDPEIKKIYEGLRAEFELINSLISSKEKSELAGYQGDRK</sequence>
<dbReference type="EMBL" id="FUWP01000023">
    <property type="protein sequence ID" value="SKA51733.1"/>
    <property type="molecule type" value="Genomic_DNA"/>
</dbReference>
<organism evidence="1 2">
    <name type="scientific">Photobacterium toruni</name>
    <dbReference type="NCBI Taxonomy" id="1935446"/>
    <lineage>
        <taxon>Bacteria</taxon>
        <taxon>Pseudomonadati</taxon>
        <taxon>Pseudomonadota</taxon>
        <taxon>Gammaproteobacteria</taxon>
        <taxon>Vibrionales</taxon>
        <taxon>Vibrionaceae</taxon>
        <taxon>Photobacterium</taxon>
    </lineage>
</organism>
<dbReference type="Proteomes" id="UP000191116">
    <property type="component" value="Unassembled WGS sequence"/>
</dbReference>
<protein>
    <submittedName>
        <fullName evidence="1">Uncharacterized protein</fullName>
    </submittedName>
</protein>
<name>A0A1T4UGF2_9GAMM</name>
<dbReference type="AlphaFoldDB" id="A0A1T4UGF2"/>